<dbReference type="InterPro" id="IPR027417">
    <property type="entry name" value="P-loop_NTPase"/>
</dbReference>
<evidence type="ECO:0000256" key="2">
    <source>
        <dbReference type="ARBA" id="ARBA00022741"/>
    </source>
</evidence>
<dbReference type="Proteomes" id="UP000251213">
    <property type="component" value="Unassembled WGS sequence"/>
</dbReference>
<keyword evidence="2" id="KW-0547">Nucleotide-binding</keyword>
<evidence type="ECO:0000313" key="6">
    <source>
        <dbReference type="Proteomes" id="UP000251213"/>
    </source>
</evidence>
<reference evidence="5 6" key="2">
    <citation type="submission" date="2018-06" db="EMBL/GenBank/DDBJ databases">
        <authorList>
            <person name="Zhirakovskaya E."/>
        </authorList>
    </citation>
    <scope>NUCLEOTIDE SEQUENCE [LARGE SCALE GENOMIC DNA]</scope>
    <source>
        <strain evidence="5 6">FBKL4.011</strain>
    </source>
</reference>
<dbReference type="PANTHER" id="PTHR42939:SF1">
    <property type="entry name" value="ABC TRANSPORTER ATP-BINDING PROTEIN ALBC-RELATED"/>
    <property type="match status" value="1"/>
</dbReference>
<gene>
    <name evidence="5" type="ORF">DL897_15890</name>
</gene>
<dbReference type="InterPro" id="IPR051782">
    <property type="entry name" value="ABC_Transporter_VariousFunc"/>
</dbReference>
<dbReference type="InterPro" id="IPR003593">
    <property type="entry name" value="AAA+_ATPase"/>
</dbReference>
<dbReference type="PROSITE" id="PS50893">
    <property type="entry name" value="ABC_TRANSPORTER_2"/>
    <property type="match status" value="1"/>
</dbReference>
<dbReference type="SUPFAM" id="SSF52540">
    <property type="entry name" value="P-loop containing nucleoside triphosphate hydrolases"/>
    <property type="match status" value="1"/>
</dbReference>
<dbReference type="InterPro" id="IPR003439">
    <property type="entry name" value="ABC_transporter-like_ATP-bd"/>
</dbReference>
<reference evidence="5 6" key="1">
    <citation type="submission" date="2018-06" db="EMBL/GenBank/DDBJ databases">
        <title>Thermoflavimicrobium daqus sp. nov., a thermophilic microbe isolated from Moutai-flavour Daqu.</title>
        <authorList>
            <person name="Wang X."/>
            <person name="Zhou H."/>
        </authorList>
    </citation>
    <scope>NUCLEOTIDE SEQUENCE [LARGE SCALE GENOMIC DNA]</scope>
    <source>
        <strain evidence="5 6">FBKL4.011</strain>
    </source>
</reference>
<keyword evidence="6" id="KW-1185">Reference proteome</keyword>
<keyword evidence="3" id="KW-0067">ATP-binding</keyword>
<dbReference type="GO" id="GO:0005524">
    <property type="term" value="F:ATP binding"/>
    <property type="evidence" value="ECO:0007669"/>
    <property type="project" value="UniProtKB-KW"/>
</dbReference>
<keyword evidence="1" id="KW-0813">Transport</keyword>
<evidence type="ECO:0000256" key="1">
    <source>
        <dbReference type="ARBA" id="ARBA00022448"/>
    </source>
</evidence>
<comment type="caution">
    <text evidence="5">The sequence shown here is derived from an EMBL/GenBank/DDBJ whole genome shotgun (WGS) entry which is preliminary data.</text>
</comment>
<dbReference type="GO" id="GO:0016887">
    <property type="term" value="F:ATP hydrolysis activity"/>
    <property type="evidence" value="ECO:0007669"/>
    <property type="project" value="InterPro"/>
</dbReference>
<evidence type="ECO:0000259" key="4">
    <source>
        <dbReference type="PROSITE" id="PS50893"/>
    </source>
</evidence>
<accession>A0A364K1K1</accession>
<dbReference type="AlphaFoldDB" id="A0A364K1K1"/>
<dbReference type="Pfam" id="PF00005">
    <property type="entry name" value="ABC_tran"/>
    <property type="match status" value="1"/>
</dbReference>
<dbReference type="SMART" id="SM00382">
    <property type="entry name" value="AAA"/>
    <property type="match status" value="1"/>
</dbReference>
<proteinExistence type="predicted"/>
<sequence>MALLMWIEWAHVTKIYQSDMEYKEDHMENWARNIGLLDFSASLQSGVTVILGPKGSGKSTLLKLTATLMLPDDGRITFHTATGSYNWSTGSMMSSKATAEFGWLKKRIAFLPMLNQLHQDTTVELSLLHMAQIYCLTDPRKKSCEIMMRWGLTAYRQTPLHKLRGGILKRFVLAQSLLIRPIIWILDEPTKGLDPLGKKLLWEELKNRSHERITLIATHDMKLAECADNLMLLEAGSCRRLGKRSLLTAGVAEGTVAAWYQTMQVFSEMKNSFKM</sequence>
<evidence type="ECO:0000313" key="5">
    <source>
        <dbReference type="EMBL" id="RAL21897.1"/>
    </source>
</evidence>
<dbReference type="OrthoDB" id="2988240at2"/>
<feature type="domain" description="ABC transporter" evidence="4">
    <location>
        <begin position="15"/>
        <end position="260"/>
    </location>
</feature>
<dbReference type="EMBL" id="QJKK01000012">
    <property type="protein sequence ID" value="RAL21897.1"/>
    <property type="molecule type" value="Genomic_DNA"/>
</dbReference>
<dbReference type="Gene3D" id="3.40.50.300">
    <property type="entry name" value="P-loop containing nucleotide triphosphate hydrolases"/>
    <property type="match status" value="1"/>
</dbReference>
<evidence type="ECO:0000256" key="3">
    <source>
        <dbReference type="ARBA" id="ARBA00022840"/>
    </source>
</evidence>
<dbReference type="PANTHER" id="PTHR42939">
    <property type="entry name" value="ABC TRANSPORTER ATP-BINDING PROTEIN ALBC-RELATED"/>
    <property type="match status" value="1"/>
</dbReference>
<protein>
    <recommendedName>
        <fullName evidence="4">ABC transporter domain-containing protein</fullName>
    </recommendedName>
</protein>
<name>A0A364K1K1_9BACL</name>
<organism evidence="5 6">
    <name type="scientific">Thermoflavimicrobium daqui</name>
    <dbReference type="NCBI Taxonomy" id="2137476"/>
    <lineage>
        <taxon>Bacteria</taxon>
        <taxon>Bacillati</taxon>
        <taxon>Bacillota</taxon>
        <taxon>Bacilli</taxon>
        <taxon>Bacillales</taxon>
        <taxon>Thermoactinomycetaceae</taxon>
        <taxon>Thermoflavimicrobium</taxon>
    </lineage>
</organism>